<evidence type="ECO:0000256" key="2">
    <source>
        <dbReference type="ARBA" id="ARBA00015915"/>
    </source>
</evidence>
<feature type="region of interest" description="Disordered" evidence="6">
    <location>
        <begin position="217"/>
        <end position="248"/>
    </location>
</feature>
<evidence type="ECO:0000256" key="4">
    <source>
        <dbReference type="ARBA" id="ARBA00022729"/>
    </source>
</evidence>
<organism evidence="7 8">
    <name type="scientific">Microbulbifer celer</name>
    <dbReference type="NCBI Taxonomy" id="435905"/>
    <lineage>
        <taxon>Bacteria</taxon>
        <taxon>Pseudomonadati</taxon>
        <taxon>Pseudomonadota</taxon>
        <taxon>Gammaproteobacteria</taxon>
        <taxon>Cellvibrionales</taxon>
        <taxon>Microbulbiferaceae</taxon>
        <taxon>Microbulbifer</taxon>
    </lineage>
</organism>
<evidence type="ECO:0000256" key="3">
    <source>
        <dbReference type="ARBA" id="ARBA00022448"/>
    </source>
</evidence>
<sequence>MPSSLLQTLRVILAAGVLTWLVAGCGEEHTDTVEDKSRAQAPRIVVSIAPLAMLAREVAGPDSNIHTLISSGDPHQYAPRVADRAAMERASLLVWMGPAVESVMARQMALLPEEKQLTLLNAEGYELEGADQGDPHLWLRPRNAARMAAHIANRLAALDPIHTDDYRQRARDFSRAMANLQKVQDRALWGYKDVPVVTTHLAYSQFFGPAGIKAESLSGSDNHQHGARTMLDQGRNGTGGNGDREGNRGCLFGEVPANDRDRQTAAHLGLGYRALDPLGRNLPEDAGYRQLMEKLLSDARQCLGQIVDRSIPESQAR</sequence>
<comment type="caution">
    <text evidence="7">The sequence shown here is derived from an EMBL/GenBank/DDBJ whole genome shotgun (WGS) entry which is preliminary data.</text>
</comment>
<proteinExistence type="inferred from homology"/>
<keyword evidence="5" id="KW-0406">Ion transport</keyword>
<dbReference type="InterPro" id="IPR006127">
    <property type="entry name" value="ZnuA-like"/>
</dbReference>
<evidence type="ECO:0000256" key="6">
    <source>
        <dbReference type="SAM" id="MobiDB-lite"/>
    </source>
</evidence>
<accession>A0ABW3UB28</accession>
<dbReference type="PANTHER" id="PTHR42953:SF3">
    <property type="entry name" value="HIGH-AFFINITY ZINC UPTAKE SYSTEM PROTEIN ZNUA"/>
    <property type="match status" value="1"/>
</dbReference>
<dbReference type="RefSeq" id="WP_230436767.1">
    <property type="nucleotide sequence ID" value="NZ_CP087715.1"/>
</dbReference>
<protein>
    <recommendedName>
        <fullName evidence="2">High-affinity zinc uptake system protein ZnuA</fullName>
    </recommendedName>
</protein>
<keyword evidence="5" id="KW-0862">Zinc</keyword>
<keyword evidence="4" id="KW-0732">Signal</keyword>
<dbReference type="SUPFAM" id="SSF53807">
    <property type="entry name" value="Helical backbone' metal receptor"/>
    <property type="match status" value="1"/>
</dbReference>
<name>A0ABW3UB28_9GAMM</name>
<evidence type="ECO:0000256" key="5">
    <source>
        <dbReference type="ARBA" id="ARBA00022906"/>
    </source>
</evidence>
<dbReference type="InterPro" id="IPR050492">
    <property type="entry name" value="Bact_metal-bind_prot9"/>
</dbReference>
<dbReference type="Proteomes" id="UP001597264">
    <property type="component" value="Unassembled WGS sequence"/>
</dbReference>
<evidence type="ECO:0000313" key="7">
    <source>
        <dbReference type="EMBL" id="MFD1216700.1"/>
    </source>
</evidence>
<comment type="similarity">
    <text evidence="1">Belongs to the bacterial solute-binding protein 9 family.</text>
</comment>
<dbReference type="PANTHER" id="PTHR42953">
    <property type="entry name" value="HIGH-AFFINITY ZINC UPTAKE SYSTEM PROTEIN ZNUA-RELATED"/>
    <property type="match status" value="1"/>
</dbReference>
<keyword evidence="8" id="KW-1185">Reference proteome</keyword>
<evidence type="ECO:0000256" key="1">
    <source>
        <dbReference type="ARBA" id="ARBA00011028"/>
    </source>
</evidence>
<dbReference type="Gene3D" id="3.40.50.1980">
    <property type="entry name" value="Nitrogenase molybdenum iron protein domain"/>
    <property type="match status" value="1"/>
</dbReference>
<keyword evidence="5" id="KW-0864">Zinc transport</keyword>
<reference evidence="8" key="1">
    <citation type="journal article" date="2019" name="Int. J. Syst. Evol. Microbiol.">
        <title>The Global Catalogue of Microorganisms (GCM) 10K type strain sequencing project: providing services to taxonomists for standard genome sequencing and annotation.</title>
        <authorList>
            <consortium name="The Broad Institute Genomics Platform"/>
            <consortium name="The Broad Institute Genome Sequencing Center for Infectious Disease"/>
            <person name="Wu L."/>
            <person name="Ma J."/>
        </authorList>
    </citation>
    <scope>NUCLEOTIDE SEQUENCE [LARGE SCALE GENOMIC DNA]</scope>
    <source>
        <strain evidence="8">CCUG 54356</strain>
    </source>
</reference>
<gene>
    <name evidence="7" type="ORF">ACFQ2X_08830</name>
</gene>
<dbReference type="EMBL" id="JBHTLR010000008">
    <property type="protein sequence ID" value="MFD1216700.1"/>
    <property type="molecule type" value="Genomic_DNA"/>
</dbReference>
<evidence type="ECO:0000313" key="8">
    <source>
        <dbReference type="Proteomes" id="UP001597264"/>
    </source>
</evidence>
<keyword evidence="3" id="KW-0813">Transport</keyword>
<dbReference type="Pfam" id="PF01297">
    <property type="entry name" value="ZnuA"/>
    <property type="match status" value="1"/>
</dbReference>